<reference evidence="2" key="2">
    <citation type="submission" date="2020-11" db="EMBL/GenBank/DDBJ databases">
        <authorList>
            <person name="McCartney M.A."/>
            <person name="Auch B."/>
            <person name="Kono T."/>
            <person name="Mallez S."/>
            <person name="Becker A."/>
            <person name="Gohl D.M."/>
            <person name="Silverstein K.A.T."/>
            <person name="Koren S."/>
            <person name="Bechman K.B."/>
            <person name="Herman A."/>
            <person name="Abrahante J.E."/>
            <person name="Garbe J."/>
        </authorList>
    </citation>
    <scope>NUCLEOTIDE SEQUENCE</scope>
    <source>
        <strain evidence="2">Duluth1</strain>
        <tissue evidence="2">Whole animal</tissue>
    </source>
</reference>
<evidence type="ECO:0000256" key="1">
    <source>
        <dbReference type="SAM" id="MobiDB-lite"/>
    </source>
</evidence>
<reference evidence="2" key="1">
    <citation type="journal article" date="2019" name="bioRxiv">
        <title>The Genome of the Zebra Mussel, Dreissena polymorpha: A Resource for Invasive Species Research.</title>
        <authorList>
            <person name="McCartney M.A."/>
            <person name="Auch B."/>
            <person name="Kono T."/>
            <person name="Mallez S."/>
            <person name="Zhang Y."/>
            <person name="Obille A."/>
            <person name="Becker A."/>
            <person name="Abrahante J.E."/>
            <person name="Garbe J."/>
            <person name="Badalamenti J.P."/>
            <person name="Herman A."/>
            <person name="Mangelson H."/>
            <person name="Liachko I."/>
            <person name="Sullivan S."/>
            <person name="Sone E.D."/>
            <person name="Koren S."/>
            <person name="Silverstein K.A.T."/>
            <person name="Beckman K.B."/>
            <person name="Gohl D.M."/>
        </authorList>
    </citation>
    <scope>NUCLEOTIDE SEQUENCE</scope>
    <source>
        <strain evidence="2">Duluth1</strain>
        <tissue evidence="2">Whole animal</tissue>
    </source>
</reference>
<dbReference type="EMBL" id="JAIWYP010000008">
    <property type="protein sequence ID" value="KAH3782301.1"/>
    <property type="molecule type" value="Genomic_DNA"/>
</dbReference>
<keyword evidence="3" id="KW-1185">Reference proteome</keyword>
<feature type="region of interest" description="Disordered" evidence="1">
    <location>
        <begin position="66"/>
        <end position="86"/>
    </location>
</feature>
<proteinExistence type="predicted"/>
<organism evidence="2 3">
    <name type="scientific">Dreissena polymorpha</name>
    <name type="common">Zebra mussel</name>
    <name type="synonym">Mytilus polymorpha</name>
    <dbReference type="NCBI Taxonomy" id="45954"/>
    <lineage>
        <taxon>Eukaryota</taxon>
        <taxon>Metazoa</taxon>
        <taxon>Spiralia</taxon>
        <taxon>Lophotrochozoa</taxon>
        <taxon>Mollusca</taxon>
        <taxon>Bivalvia</taxon>
        <taxon>Autobranchia</taxon>
        <taxon>Heteroconchia</taxon>
        <taxon>Euheterodonta</taxon>
        <taxon>Imparidentia</taxon>
        <taxon>Neoheterodontei</taxon>
        <taxon>Myida</taxon>
        <taxon>Dreissenoidea</taxon>
        <taxon>Dreissenidae</taxon>
        <taxon>Dreissena</taxon>
    </lineage>
</organism>
<comment type="caution">
    <text evidence="2">The sequence shown here is derived from an EMBL/GenBank/DDBJ whole genome shotgun (WGS) entry which is preliminary data.</text>
</comment>
<evidence type="ECO:0000313" key="2">
    <source>
        <dbReference type="EMBL" id="KAH3782301.1"/>
    </source>
</evidence>
<dbReference type="AlphaFoldDB" id="A0A9D4INK0"/>
<dbReference type="Proteomes" id="UP000828390">
    <property type="component" value="Unassembled WGS sequence"/>
</dbReference>
<sequence length="105" mass="11401">MATLEVTGRRLHPRDGFHSTLSVLSTAVPGSLYRATTSMFMGLPPFKPMDPDPSRMSLTLVVSLSRRTRPSTDGTSGPVRAGELSTINSGLVRSAASWRRQQSQQ</sequence>
<name>A0A9D4INK0_DREPO</name>
<accession>A0A9D4INK0</accession>
<evidence type="ECO:0000313" key="3">
    <source>
        <dbReference type="Proteomes" id="UP000828390"/>
    </source>
</evidence>
<gene>
    <name evidence="2" type="ORF">DPMN_160215</name>
</gene>
<protein>
    <submittedName>
        <fullName evidence="2">Uncharacterized protein</fullName>
    </submittedName>
</protein>